<organism evidence="1 2">
    <name type="scientific">Pseudomonas saxonica</name>
    <dbReference type="NCBI Taxonomy" id="2600598"/>
    <lineage>
        <taxon>Bacteria</taxon>
        <taxon>Pseudomonadati</taxon>
        <taxon>Pseudomonadota</taxon>
        <taxon>Gammaproteobacteria</taxon>
        <taxon>Pseudomonadales</taxon>
        <taxon>Pseudomonadaceae</taxon>
        <taxon>Pseudomonas</taxon>
    </lineage>
</organism>
<accession>A0A5C5PVP3</accession>
<dbReference type="AlphaFoldDB" id="A0A5C5PVP3"/>
<dbReference type="Pfam" id="PF08856">
    <property type="entry name" value="DUF1826"/>
    <property type="match status" value="1"/>
</dbReference>
<gene>
    <name evidence="1" type="ORF">FJD37_14335</name>
</gene>
<protein>
    <submittedName>
        <fullName evidence="1">DUF1826 domain-containing protein</fullName>
    </submittedName>
</protein>
<name>A0A5C5PVP3_9PSED</name>
<dbReference type="OrthoDB" id="5342505at2"/>
<sequence>MINAPVLNAVPRPQQVSGHSPEILAGVLDNSTNLSIWQRQLPVHIVNFATLLLSLEEPLSDAISLNISDERSCPSLIHLASRFKDLEGFEGFIADIEWLVSAYACLLGAKRIGLRLRALDKAMCPRFHVDHVPVRLITTYAGPGSQWLKEGVLERRLLGQLPAESIENAQIEVIKTGEVALLKGEKWQGNEGFGLIHRSPTVAVGERRLILTLDWLA</sequence>
<dbReference type="EMBL" id="VFIP01000026">
    <property type="protein sequence ID" value="TWR89791.1"/>
    <property type="molecule type" value="Genomic_DNA"/>
</dbReference>
<evidence type="ECO:0000313" key="2">
    <source>
        <dbReference type="Proteomes" id="UP000317901"/>
    </source>
</evidence>
<dbReference type="Proteomes" id="UP000317901">
    <property type="component" value="Unassembled WGS sequence"/>
</dbReference>
<evidence type="ECO:0000313" key="1">
    <source>
        <dbReference type="EMBL" id="TWR89791.1"/>
    </source>
</evidence>
<dbReference type="InterPro" id="IPR014955">
    <property type="entry name" value="DUF1826"/>
</dbReference>
<proteinExistence type="predicted"/>
<comment type="caution">
    <text evidence="1">The sequence shown here is derived from an EMBL/GenBank/DDBJ whole genome shotgun (WGS) entry which is preliminary data.</text>
</comment>
<reference evidence="1 2" key="1">
    <citation type="submission" date="2019-06" db="EMBL/GenBank/DDBJ databases">
        <title>Pseudomonas bimorpha sp. nov. isolated from bovine raw milk and skim milk concentrate.</title>
        <authorList>
            <person name="Hofmann K."/>
            <person name="Huptas C."/>
            <person name="Doll E."/>
            <person name="Scherer S."/>
            <person name="Wenning M."/>
        </authorList>
    </citation>
    <scope>NUCLEOTIDE SEQUENCE [LARGE SCALE GENOMIC DNA]</scope>
    <source>
        <strain evidence="1 2">DSM 108990</strain>
    </source>
</reference>